<evidence type="ECO:0000256" key="1">
    <source>
        <dbReference type="SAM" id="MobiDB-lite"/>
    </source>
</evidence>
<dbReference type="EMBL" id="AP025739">
    <property type="protein sequence ID" value="BDI28647.1"/>
    <property type="molecule type" value="Genomic_DNA"/>
</dbReference>
<feature type="compositionally biased region" description="Low complexity" evidence="1">
    <location>
        <begin position="34"/>
        <end position="49"/>
    </location>
</feature>
<feature type="signal peptide" evidence="2">
    <location>
        <begin position="1"/>
        <end position="22"/>
    </location>
</feature>
<evidence type="ECO:0000313" key="4">
    <source>
        <dbReference type="Proteomes" id="UP000287394"/>
    </source>
</evidence>
<proteinExistence type="predicted"/>
<organism evidence="3 4">
    <name type="scientific">Capsulimonas corticalis</name>
    <dbReference type="NCBI Taxonomy" id="2219043"/>
    <lineage>
        <taxon>Bacteria</taxon>
        <taxon>Bacillati</taxon>
        <taxon>Armatimonadota</taxon>
        <taxon>Armatimonadia</taxon>
        <taxon>Capsulimonadales</taxon>
        <taxon>Capsulimonadaceae</taxon>
        <taxon>Capsulimonas</taxon>
    </lineage>
</organism>
<accession>A0A402D1I7</accession>
<dbReference type="KEGG" id="ccot:CCAX7_006980"/>
<feature type="region of interest" description="Disordered" evidence="1">
    <location>
        <begin position="28"/>
        <end position="49"/>
    </location>
</feature>
<dbReference type="PROSITE" id="PS51257">
    <property type="entry name" value="PROKAR_LIPOPROTEIN"/>
    <property type="match status" value="1"/>
</dbReference>
<reference evidence="3 4" key="1">
    <citation type="journal article" date="2019" name="Int. J. Syst. Evol. Microbiol.">
        <title>Capsulimonas corticalis gen. nov., sp. nov., an aerobic capsulated bacterium, of a novel bacterial order, Capsulimonadales ord. nov., of the class Armatimonadia of the phylum Armatimonadetes.</title>
        <authorList>
            <person name="Li J."/>
            <person name="Kudo C."/>
            <person name="Tonouchi A."/>
        </authorList>
    </citation>
    <scope>NUCLEOTIDE SEQUENCE [LARGE SCALE GENOMIC DNA]</scope>
    <source>
        <strain evidence="3 4">AX-7</strain>
    </source>
</reference>
<sequence length="170" mass="16523">MQSFRVFPALCILGLALTPFLAGCGGGGGGGGDSTSTPPAGTPASITGTAPNGLVATVTENTNIVSAGGNVIYTYKLTNPTGASITITSGSASPTTPSVTLGIKNAGGTPVYSSIPPPPPLFTATLAPGQSLTSTETVSAFGSTGVYQATAKFGDITPVFSVGPLAVTVQ</sequence>
<dbReference type="Proteomes" id="UP000287394">
    <property type="component" value="Chromosome"/>
</dbReference>
<evidence type="ECO:0000313" key="3">
    <source>
        <dbReference type="EMBL" id="BDI28647.1"/>
    </source>
</evidence>
<evidence type="ECO:0000256" key="2">
    <source>
        <dbReference type="SAM" id="SignalP"/>
    </source>
</evidence>
<gene>
    <name evidence="3" type="ORF">CCAX7_006980</name>
</gene>
<dbReference type="RefSeq" id="WP_125206186.1">
    <property type="nucleotide sequence ID" value="NZ_AP025739.1"/>
</dbReference>
<name>A0A402D1I7_9BACT</name>
<keyword evidence="2" id="KW-0732">Signal</keyword>
<dbReference type="AlphaFoldDB" id="A0A402D1I7"/>
<keyword evidence="4" id="KW-1185">Reference proteome</keyword>
<protein>
    <submittedName>
        <fullName evidence="3">Uncharacterized protein</fullName>
    </submittedName>
</protein>
<feature type="chain" id="PRO_5043904712" evidence="2">
    <location>
        <begin position="23"/>
        <end position="170"/>
    </location>
</feature>